<evidence type="ECO:0000256" key="6">
    <source>
        <dbReference type="RuleBase" id="RU363108"/>
    </source>
</evidence>
<keyword evidence="4 6" id="KW-1133">Transmembrane helix</keyword>
<dbReference type="eggNOG" id="ENOG502T8FC">
    <property type="taxonomic scope" value="Eukaryota"/>
</dbReference>
<evidence type="ECO:0000313" key="8">
    <source>
        <dbReference type="Proteomes" id="UP000682892"/>
    </source>
</evidence>
<reference evidence="7" key="2">
    <citation type="journal article" date="2007" name="Science">
        <title>Genome sequence of Aedes aegypti, a major arbovirus vector.</title>
        <authorList>
            <person name="Nene V."/>
            <person name="Wortman J.R."/>
            <person name="Lawson D."/>
            <person name="Haas B."/>
            <person name="Kodira C."/>
            <person name="Tu Z.J."/>
            <person name="Loftus B."/>
            <person name="Xi Z."/>
            <person name="Megy K."/>
            <person name="Grabherr M."/>
            <person name="Ren Q."/>
            <person name="Zdobnov E.M."/>
            <person name="Lobo N.F."/>
            <person name="Campbell K.S."/>
            <person name="Brown S.E."/>
            <person name="Bonaldo M.F."/>
            <person name="Zhu J."/>
            <person name="Sinkins S.P."/>
            <person name="Hogenkamp D.G."/>
            <person name="Amedeo P."/>
            <person name="Arensburger P."/>
            <person name="Atkinson P.W."/>
            <person name="Bidwell S."/>
            <person name="Biedler J."/>
            <person name="Birney E."/>
            <person name="Bruggner R.V."/>
            <person name="Costas J."/>
            <person name="Coy M.R."/>
            <person name="Crabtree J."/>
            <person name="Crawford M."/>
            <person name="Debruyn B."/>
            <person name="Decaprio D."/>
            <person name="Eiglmeier K."/>
            <person name="Eisenstadt E."/>
            <person name="El-Dorry H."/>
            <person name="Gelbart W.M."/>
            <person name="Gomes S.L."/>
            <person name="Hammond M."/>
            <person name="Hannick L.I."/>
            <person name="Hogan J.R."/>
            <person name="Holmes M.H."/>
            <person name="Jaffe D."/>
            <person name="Johnston J.S."/>
            <person name="Kennedy R.C."/>
            <person name="Koo H."/>
            <person name="Kravitz S."/>
            <person name="Kriventseva E.V."/>
            <person name="Kulp D."/>
            <person name="Labutti K."/>
            <person name="Lee E."/>
            <person name="Li S."/>
            <person name="Lovin D.D."/>
            <person name="Mao C."/>
            <person name="Mauceli E."/>
            <person name="Menck C.F."/>
            <person name="Miller J.R."/>
            <person name="Montgomery P."/>
            <person name="Mori A."/>
            <person name="Nascimento A.L."/>
            <person name="Naveira H.F."/>
            <person name="Nusbaum C."/>
            <person name="O'leary S."/>
            <person name="Orvis J."/>
            <person name="Pertea M."/>
            <person name="Quesneville H."/>
            <person name="Reidenbach K.R."/>
            <person name="Rogers Y.H."/>
            <person name="Roth C.W."/>
            <person name="Schneider J.R."/>
            <person name="Schatz M."/>
            <person name="Shumway M."/>
            <person name="Stanke M."/>
            <person name="Stinson E.O."/>
            <person name="Tubio J.M."/>
            <person name="Vanzee J.P."/>
            <person name="Verjovski-Almeida S."/>
            <person name="Werner D."/>
            <person name="White O."/>
            <person name="Wyder S."/>
            <person name="Zeng Q."/>
            <person name="Zhao Q."/>
            <person name="Zhao Y."/>
            <person name="Hill C.A."/>
            <person name="Raikhel A.S."/>
            <person name="Soares M.B."/>
            <person name="Knudson D.L."/>
            <person name="Lee N.H."/>
            <person name="Galagan J."/>
            <person name="Salzberg S.L."/>
            <person name="Paulsen I.T."/>
            <person name="Dimopoulos G."/>
            <person name="Collins F.H."/>
            <person name="Birren B."/>
            <person name="Fraser-Liggett C.M."/>
            <person name="Severson D.W."/>
        </authorList>
    </citation>
    <scope>NUCLEOTIDE SEQUENCE [LARGE SCALE GENOMIC DNA]</scope>
    <source>
        <strain evidence="7">Liverpool</strain>
    </source>
</reference>
<dbReference type="EMBL" id="CH477393">
    <property type="protein sequence ID" value="EAT41925.2"/>
    <property type="molecule type" value="Genomic_DNA"/>
</dbReference>
<feature type="non-terminal residue" evidence="7">
    <location>
        <position position="1"/>
    </location>
</feature>
<dbReference type="GO" id="GO:0007165">
    <property type="term" value="P:signal transduction"/>
    <property type="evidence" value="ECO:0007669"/>
    <property type="project" value="UniProtKB-KW"/>
</dbReference>
<dbReference type="GO" id="GO:0005886">
    <property type="term" value="C:plasma membrane"/>
    <property type="evidence" value="ECO:0007669"/>
    <property type="project" value="UniProtKB-SubCell"/>
</dbReference>
<name>Q175X4_AEDAE</name>
<reference evidence="7" key="3">
    <citation type="submission" date="2012-09" db="EMBL/GenBank/DDBJ databases">
        <authorList>
            <consortium name="VectorBase"/>
        </authorList>
    </citation>
    <scope>NUCLEOTIDE SEQUENCE</scope>
    <source>
        <strain evidence="7">Liverpool</strain>
    </source>
</reference>
<organism evidence="7 8">
    <name type="scientific">Aedes aegypti</name>
    <name type="common">Yellowfever mosquito</name>
    <name type="synonym">Culex aegypti</name>
    <dbReference type="NCBI Taxonomy" id="7159"/>
    <lineage>
        <taxon>Eukaryota</taxon>
        <taxon>Metazoa</taxon>
        <taxon>Ecdysozoa</taxon>
        <taxon>Arthropoda</taxon>
        <taxon>Hexapoda</taxon>
        <taxon>Insecta</taxon>
        <taxon>Pterygota</taxon>
        <taxon>Neoptera</taxon>
        <taxon>Endopterygota</taxon>
        <taxon>Diptera</taxon>
        <taxon>Nematocera</taxon>
        <taxon>Culicoidea</taxon>
        <taxon>Culicidae</taxon>
        <taxon>Culicinae</taxon>
        <taxon>Aedini</taxon>
        <taxon>Aedes</taxon>
        <taxon>Stegomyia</taxon>
    </lineage>
</organism>
<dbReference type="PaxDb" id="7159-AAEL006500-PA"/>
<protein>
    <recommendedName>
        <fullName evidence="6">Gustatory receptor</fullName>
    </recommendedName>
</protein>
<accession>Q175X4</accession>
<dbReference type="AlphaFoldDB" id="Q175X4"/>
<keyword evidence="3 6" id="KW-0812">Transmembrane</keyword>
<keyword evidence="2 6" id="KW-1003">Cell membrane</keyword>
<keyword evidence="5 6" id="KW-0472">Membrane</keyword>
<dbReference type="GO" id="GO:0050909">
    <property type="term" value="P:sensory perception of taste"/>
    <property type="evidence" value="ECO:0007669"/>
    <property type="project" value="InterPro"/>
</dbReference>
<dbReference type="Pfam" id="PF08395">
    <property type="entry name" value="7tm_7"/>
    <property type="match status" value="1"/>
</dbReference>
<dbReference type="Proteomes" id="UP000682892">
    <property type="component" value="Unassembled WGS sequence"/>
</dbReference>
<keyword evidence="6" id="KW-0675">Receptor</keyword>
<evidence type="ECO:0000256" key="1">
    <source>
        <dbReference type="ARBA" id="ARBA00004651"/>
    </source>
</evidence>
<comment type="subcellular location">
    <subcellularLocation>
        <location evidence="1 6">Cell membrane</location>
        <topology evidence="1 6">Multi-pass membrane protein</topology>
    </subcellularLocation>
</comment>
<evidence type="ECO:0000256" key="3">
    <source>
        <dbReference type="ARBA" id="ARBA00022692"/>
    </source>
</evidence>
<proteinExistence type="inferred from homology"/>
<feature type="transmembrane region" description="Helical" evidence="6">
    <location>
        <begin position="12"/>
        <end position="30"/>
    </location>
</feature>
<keyword evidence="6" id="KW-0807">Transducer</keyword>
<comment type="caution">
    <text evidence="6">Lacks conserved residue(s) required for the propagation of feature annotation.</text>
</comment>
<comment type="similarity">
    <text evidence="6">Belongs to the insect chemoreceptor superfamily. Gustatory receptor (GR) family.</text>
</comment>
<dbReference type="InterPro" id="IPR013604">
    <property type="entry name" value="7TM_chemorcpt"/>
</dbReference>
<feature type="transmembrane region" description="Helical" evidence="6">
    <location>
        <begin position="77"/>
        <end position="100"/>
    </location>
</feature>
<evidence type="ECO:0000256" key="2">
    <source>
        <dbReference type="ARBA" id="ARBA00022475"/>
    </source>
</evidence>
<dbReference type="PhylomeDB" id="Q175X4"/>
<feature type="transmembrane region" description="Helical" evidence="6">
    <location>
        <begin position="42"/>
        <end position="65"/>
    </location>
</feature>
<gene>
    <name evidence="7" type="primary">GPRgr41</name>
    <name evidence="7" type="ORF">AaeL_AAEL006500</name>
</gene>
<feature type="transmembrane region" description="Helical" evidence="6">
    <location>
        <begin position="131"/>
        <end position="152"/>
    </location>
</feature>
<comment type="function">
    <text evidence="6">Gustatory receptor which mediates acceptance or avoidance behavior, depending on its substrates.</text>
</comment>
<feature type="transmembrane region" description="Helical" evidence="6">
    <location>
        <begin position="205"/>
        <end position="223"/>
    </location>
</feature>
<evidence type="ECO:0000256" key="5">
    <source>
        <dbReference type="ARBA" id="ARBA00023136"/>
    </source>
</evidence>
<feature type="transmembrane region" description="Helical" evidence="6">
    <location>
        <begin position="235"/>
        <end position="260"/>
    </location>
</feature>
<feature type="transmembrane region" description="Helical" evidence="6">
    <location>
        <begin position="345"/>
        <end position="370"/>
    </location>
</feature>
<evidence type="ECO:0000256" key="4">
    <source>
        <dbReference type="ARBA" id="ARBA00022989"/>
    </source>
</evidence>
<feature type="transmembrane region" description="Helical" evidence="6">
    <location>
        <begin position="281"/>
        <end position="301"/>
    </location>
</feature>
<evidence type="ECO:0000313" key="7">
    <source>
        <dbReference type="EMBL" id="EAT41925.2"/>
    </source>
</evidence>
<sequence>MNLSRQTLFRLALAYLYYGATFCGMLPVHYQGSRFEWCEFRLLWSITAGLFSMAAIGYSFYWIVILISYPVMEIVRYLFYCEFIIRFGVILVGYLSTWFYHKRLITFGNILLEVLDELKPFRIPTWIDRKLAAYGLLKLVFVDVFMCMLFAVNFHFNGEHDPVPLFERVTNVYVVFMMAQVSNACLLSLYMAAHLYRCINWQVRITLCFVLSTTLSMLCRQYFRVTEFIRGIFGVYGIPLALINLNQFVVIVSRIYFVYVSVILELRHEFDINVHRYINSVLYLSFEVIHFVYLISAAELVKKRAGKTMTYLNEFFEIDSEDTLAVKIETFSYALSVNRLDVSLYGLYSMGFTLLFSMSTAIALKLIVLVQIQLKE</sequence>
<reference evidence="7" key="1">
    <citation type="submission" date="2005-10" db="EMBL/GenBank/DDBJ databases">
        <authorList>
            <person name="Loftus B.J."/>
            <person name="Nene V.M."/>
            <person name="Hannick L.I."/>
            <person name="Bidwell S."/>
            <person name="Haas B."/>
            <person name="Amedeo P."/>
            <person name="Orvis J."/>
            <person name="Wortman J.R."/>
            <person name="White O.R."/>
            <person name="Salzberg S."/>
            <person name="Shumway M."/>
            <person name="Koo H."/>
            <person name="Zhao Y."/>
            <person name="Holmes M."/>
            <person name="Miller J."/>
            <person name="Schatz M."/>
            <person name="Pop M."/>
            <person name="Pai G."/>
            <person name="Utterback T."/>
            <person name="Rogers Y.-H."/>
            <person name="Kravitz S."/>
            <person name="Fraser C.M."/>
        </authorList>
    </citation>
    <scope>NUCLEOTIDE SEQUENCE</scope>
    <source>
        <strain evidence="7">Liverpool</strain>
    </source>
</reference>
<feature type="transmembrane region" description="Helical" evidence="6">
    <location>
        <begin position="172"/>
        <end position="193"/>
    </location>
</feature>